<feature type="non-terminal residue" evidence="1">
    <location>
        <position position="92"/>
    </location>
</feature>
<evidence type="ECO:0000313" key="1">
    <source>
        <dbReference type="EMBL" id="GFD50085.1"/>
    </source>
</evidence>
<dbReference type="EMBL" id="BKCJ011752434">
    <property type="protein sequence ID" value="GFD50085.1"/>
    <property type="molecule type" value="Genomic_DNA"/>
</dbReference>
<proteinExistence type="predicted"/>
<keyword evidence="1" id="KW-0540">Nuclease</keyword>
<protein>
    <submittedName>
        <fullName evidence="1">5'-3' exonuclease, C-terminal domain-containing protein</fullName>
    </submittedName>
</protein>
<name>A0A699WR62_TANCI</name>
<dbReference type="AlphaFoldDB" id="A0A699WR62"/>
<keyword evidence="1" id="KW-0378">Hydrolase</keyword>
<keyword evidence="1" id="KW-0269">Exonuclease</keyword>
<reference evidence="1" key="1">
    <citation type="journal article" date="2019" name="Sci. Rep.">
        <title>Draft genome of Tanacetum cinerariifolium, the natural source of mosquito coil.</title>
        <authorList>
            <person name="Yamashiro T."/>
            <person name="Shiraishi A."/>
            <person name="Satake H."/>
            <person name="Nakayama K."/>
        </authorList>
    </citation>
    <scope>NUCLEOTIDE SEQUENCE</scope>
</reference>
<accession>A0A699WR62</accession>
<sequence>EILVANEYETSDGEPKPVFGSVVVKTAVENRKLHTSCYFRDNNQENAKERHIETPNIEGFAMKRKFSIVDDSVQKENINQKYMRASQSPDNQ</sequence>
<dbReference type="GO" id="GO:0004527">
    <property type="term" value="F:exonuclease activity"/>
    <property type="evidence" value="ECO:0007669"/>
    <property type="project" value="UniProtKB-KW"/>
</dbReference>
<organism evidence="1">
    <name type="scientific">Tanacetum cinerariifolium</name>
    <name type="common">Dalmatian daisy</name>
    <name type="synonym">Chrysanthemum cinerariifolium</name>
    <dbReference type="NCBI Taxonomy" id="118510"/>
    <lineage>
        <taxon>Eukaryota</taxon>
        <taxon>Viridiplantae</taxon>
        <taxon>Streptophyta</taxon>
        <taxon>Embryophyta</taxon>
        <taxon>Tracheophyta</taxon>
        <taxon>Spermatophyta</taxon>
        <taxon>Magnoliopsida</taxon>
        <taxon>eudicotyledons</taxon>
        <taxon>Gunneridae</taxon>
        <taxon>Pentapetalae</taxon>
        <taxon>asterids</taxon>
        <taxon>campanulids</taxon>
        <taxon>Asterales</taxon>
        <taxon>Asteraceae</taxon>
        <taxon>Asteroideae</taxon>
        <taxon>Anthemideae</taxon>
        <taxon>Anthemidinae</taxon>
        <taxon>Tanacetum</taxon>
    </lineage>
</organism>
<gene>
    <name evidence="1" type="ORF">Tci_922054</name>
</gene>
<feature type="non-terminal residue" evidence="1">
    <location>
        <position position="1"/>
    </location>
</feature>
<comment type="caution">
    <text evidence="1">The sequence shown here is derived from an EMBL/GenBank/DDBJ whole genome shotgun (WGS) entry which is preliminary data.</text>
</comment>